<protein>
    <submittedName>
        <fullName evidence="1">Uncharacterized protein</fullName>
    </submittedName>
</protein>
<gene>
    <name evidence="1" type="ORF">ACFPM4_12875</name>
</gene>
<proteinExistence type="predicted"/>
<evidence type="ECO:0000313" key="2">
    <source>
        <dbReference type="Proteomes" id="UP001596147"/>
    </source>
</evidence>
<keyword evidence="2" id="KW-1185">Reference proteome</keyword>
<dbReference type="EMBL" id="JBHSMC010000015">
    <property type="protein sequence ID" value="MFC5465638.1"/>
    <property type="molecule type" value="Genomic_DNA"/>
</dbReference>
<reference evidence="2" key="1">
    <citation type="journal article" date="2019" name="Int. J. Syst. Evol. Microbiol.">
        <title>The Global Catalogue of Microorganisms (GCM) 10K type strain sequencing project: providing services to taxonomists for standard genome sequencing and annotation.</title>
        <authorList>
            <consortium name="The Broad Institute Genomics Platform"/>
            <consortium name="The Broad Institute Genome Sequencing Center for Infectious Disease"/>
            <person name="Wu L."/>
            <person name="Ma J."/>
        </authorList>
    </citation>
    <scope>NUCLEOTIDE SEQUENCE [LARGE SCALE GENOMIC DNA]</scope>
    <source>
        <strain evidence="2">CGMCC 1.12237</strain>
    </source>
</reference>
<evidence type="ECO:0000313" key="1">
    <source>
        <dbReference type="EMBL" id="MFC5465638.1"/>
    </source>
</evidence>
<sequence>MKVNITDKCRTWEQAISMDFKQRIFDIKPYDGNSQSLPQPIVRFLLHTFGIKKGNKILPLSSLIAQNQSEVIAEPPRRYLEGDEEDKDLLF</sequence>
<organism evidence="1 2">
    <name type="scientific">Lederbergia graminis</name>
    <dbReference type="NCBI Taxonomy" id="735518"/>
    <lineage>
        <taxon>Bacteria</taxon>
        <taxon>Bacillati</taxon>
        <taxon>Bacillota</taxon>
        <taxon>Bacilli</taxon>
        <taxon>Bacillales</taxon>
        <taxon>Bacillaceae</taxon>
        <taxon>Lederbergia</taxon>
    </lineage>
</organism>
<dbReference type="Proteomes" id="UP001596147">
    <property type="component" value="Unassembled WGS sequence"/>
</dbReference>
<comment type="caution">
    <text evidence="1">The sequence shown here is derived from an EMBL/GenBank/DDBJ whole genome shotgun (WGS) entry which is preliminary data.</text>
</comment>
<accession>A0ABW0LM24</accession>
<name>A0ABW0LM24_9BACI</name>